<dbReference type="RefSeq" id="WP_139246762.1">
    <property type="nucleotide sequence ID" value="NZ_FODV01000024.1"/>
</dbReference>
<evidence type="ECO:0000256" key="1">
    <source>
        <dbReference type="SAM" id="MobiDB-lite"/>
    </source>
</evidence>
<organism evidence="3 4">
    <name type="scientific">Halogranum amylolyticum</name>
    <dbReference type="NCBI Taxonomy" id="660520"/>
    <lineage>
        <taxon>Archaea</taxon>
        <taxon>Methanobacteriati</taxon>
        <taxon>Methanobacteriota</taxon>
        <taxon>Stenosarchaea group</taxon>
        <taxon>Halobacteria</taxon>
        <taxon>Halobacteriales</taxon>
        <taxon>Haloferacaceae</taxon>
    </lineage>
</organism>
<feature type="compositionally biased region" description="Acidic residues" evidence="1">
    <location>
        <begin position="190"/>
        <end position="203"/>
    </location>
</feature>
<feature type="transmembrane region" description="Helical" evidence="2">
    <location>
        <begin position="78"/>
        <end position="103"/>
    </location>
</feature>
<sequence>MTELFVFTLLASLVAVYGILPKHRQLRVGYGLMSHLPILILSAFAVVIISTYVGGLLLQPQNKDSLGTVSARSISLELTQVSIDLIQLVAVLGIVTIFVSLFAKGSVRIRNEEVLLSKLRHLYNREEYGALVDVIRENHTPLINHPEKPQDPERRRIFEVMNEALDLDEDEAQERYMQTLRETGAIPTPENEDSESLEGEDDDSKGPESANENEDTEELENLVSRLHKWAKSIGQVLLDQVGSQISATKYRANGAAGKLRNKWESWRRRADYRVSQLRYAFAETAEQANEYTESLLLDPEFGAKYPILDPGLGIDVIKDDSIEGIDRRQIVHRFLKTLLKTENSLLYREVKKLGNHSASRRYSIESENRLMHALFSNCNRAEDLDVYKPIGDKAEEIILKQSNKQEDGYNGRGFTSSTSDNADRFNDPLFVAISYFDIMLKEALHQRMTWHFWLFYYESITKHICRNFKITSQSESDRTYPNDYSLLLFEMVDNMTRWLDAVEKMRVDDEHDIISGDGSDGKYMDFIKLESIDADRTRNNIPKATVICLISCHRHIVTTDEIPRQFKEYITEEVFTKAAELRTHDEGSLLWQYSELFVRCIEYEHERRASGDEYRQALNSAFTRDLQADLRHQGSGGQDFASEIGDILWTEPE</sequence>
<keyword evidence="2" id="KW-0472">Membrane</keyword>
<keyword evidence="4" id="KW-1185">Reference proteome</keyword>
<accession>A0A1H8W6B1</accession>
<keyword evidence="2" id="KW-1133">Transmembrane helix</keyword>
<keyword evidence="2" id="KW-0812">Transmembrane</keyword>
<evidence type="ECO:0000256" key="2">
    <source>
        <dbReference type="SAM" id="Phobius"/>
    </source>
</evidence>
<evidence type="ECO:0000313" key="4">
    <source>
        <dbReference type="Proteomes" id="UP000199126"/>
    </source>
</evidence>
<dbReference type="AlphaFoldDB" id="A0A1H8W6B1"/>
<proteinExistence type="predicted"/>
<dbReference type="Proteomes" id="UP000199126">
    <property type="component" value="Unassembled WGS sequence"/>
</dbReference>
<evidence type="ECO:0000313" key="3">
    <source>
        <dbReference type="EMBL" id="SEP23150.1"/>
    </source>
</evidence>
<feature type="transmembrane region" description="Helical" evidence="2">
    <location>
        <begin position="34"/>
        <end position="58"/>
    </location>
</feature>
<name>A0A1H8W6B1_9EURY</name>
<feature type="region of interest" description="Disordered" evidence="1">
    <location>
        <begin position="180"/>
        <end position="218"/>
    </location>
</feature>
<dbReference type="OrthoDB" id="275638at2157"/>
<dbReference type="EMBL" id="FODV01000024">
    <property type="protein sequence ID" value="SEP23150.1"/>
    <property type="molecule type" value="Genomic_DNA"/>
</dbReference>
<gene>
    <name evidence="3" type="ORF">SAMN04487948_12427</name>
</gene>
<reference evidence="4" key="1">
    <citation type="submission" date="2016-10" db="EMBL/GenBank/DDBJ databases">
        <authorList>
            <person name="Varghese N."/>
            <person name="Submissions S."/>
        </authorList>
    </citation>
    <scope>NUCLEOTIDE SEQUENCE [LARGE SCALE GENOMIC DNA]</scope>
    <source>
        <strain evidence="4">CGMCC 1.10121</strain>
    </source>
</reference>
<protein>
    <submittedName>
        <fullName evidence="3">Uncharacterized protein</fullName>
    </submittedName>
</protein>